<evidence type="ECO:0000256" key="3">
    <source>
        <dbReference type="ARBA" id="ARBA00022692"/>
    </source>
</evidence>
<feature type="transmembrane region" description="Helical" evidence="6">
    <location>
        <begin position="284"/>
        <end position="303"/>
    </location>
</feature>
<comment type="caution">
    <text evidence="8">The sequence shown here is derived from an EMBL/GenBank/DDBJ whole genome shotgun (WGS) entry which is preliminary data.</text>
</comment>
<feature type="transmembrane region" description="Helical" evidence="6">
    <location>
        <begin position="252"/>
        <end position="272"/>
    </location>
</feature>
<dbReference type="InterPro" id="IPR020846">
    <property type="entry name" value="MFS_dom"/>
</dbReference>
<organism evidence="8 9">
    <name type="scientific">Paenibacillus plantiphilus</name>
    <dbReference type="NCBI Taxonomy" id="2905650"/>
    <lineage>
        <taxon>Bacteria</taxon>
        <taxon>Bacillati</taxon>
        <taxon>Bacillota</taxon>
        <taxon>Bacilli</taxon>
        <taxon>Bacillales</taxon>
        <taxon>Paenibacillaceae</taxon>
        <taxon>Paenibacillus</taxon>
    </lineage>
</organism>
<feature type="transmembrane region" description="Helical" evidence="6">
    <location>
        <begin position="12"/>
        <end position="29"/>
    </location>
</feature>
<dbReference type="InterPro" id="IPR011701">
    <property type="entry name" value="MFS"/>
</dbReference>
<evidence type="ECO:0000256" key="2">
    <source>
        <dbReference type="ARBA" id="ARBA00022448"/>
    </source>
</evidence>
<feature type="domain" description="Major facilitator superfamily (MFS) profile" evidence="7">
    <location>
        <begin position="14"/>
        <end position="396"/>
    </location>
</feature>
<reference evidence="8" key="1">
    <citation type="submission" date="2022-01" db="EMBL/GenBank/DDBJ databases">
        <authorList>
            <person name="Criscuolo A."/>
        </authorList>
    </citation>
    <scope>NUCLEOTIDE SEQUENCE</scope>
    <source>
        <strain evidence="8">CIP111893</strain>
    </source>
</reference>
<dbReference type="Proteomes" id="UP000838686">
    <property type="component" value="Unassembled WGS sequence"/>
</dbReference>
<evidence type="ECO:0000256" key="4">
    <source>
        <dbReference type="ARBA" id="ARBA00022989"/>
    </source>
</evidence>
<dbReference type="Pfam" id="PF07690">
    <property type="entry name" value="MFS_1"/>
    <property type="match status" value="1"/>
</dbReference>
<dbReference type="InterPro" id="IPR052714">
    <property type="entry name" value="MFS_Exporter"/>
</dbReference>
<sequence>MQQQDQSTRLWTTSFVSLTLCSFLMFLNLQMLLSAFPSYVKNDLSGGDMSVSLVISVFAISAMITRFLTAAWMRRMNRNMLLYIGLAGMIVITGLHTLAHSVESLLVMRICYGMGFGMASTIIPTLVSQIIPRARMGEGIGYFGLSSSLAMSVGPMISLNVMKQWGFNTLALISVCAVFLVFPIIFLSRSIPPDPNKRASIDQLRPVKAAAAPVKQALNTKLLLPALLNVMLSVTYSGLLGFIALYGESVKLEQIGLFFLFNAVTIIIIRPISGKVFDAKGHGAVLIPAAISVIVSLIVLSYATSLPLLIVSALLYGLGFGAIQPTLQAWMLRVVPQEKHGTVNSLFYNSTDFGVAGGALILGVISSAAGYATMYRYAAQFMVGFLVIYVLYRIVSSMKQRRNTDMAV</sequence>
<dbReference type="PROSITE" id="PS50850">
    <property type="entry name" value="MFS"/>
    <property type="match status" value="1"/>
</dbReference>
<name>A0ABN8GHA1_9BACL</name>
<feature type="transmembrane region" description="Helical" evidence="6">
    <location>
        <begin position="353"/>
        <end position="371"/>
    </location>
</feature>
<dbReference type="SUPFAM" id="SSF103473">
    <property type="entry name" value="MFS general substrate transporter"/>
    <property type="match status" value="1"/>
</dbReference>
<dbReference type="PANTHER" id="PTHR23531">
    <property type="entry name" value="QUINOLENE RESISTANCE PROTEIN NORA"/>
    <property type="match status" value="1"/>
</dbReference>
<keyword evidence="5 6" id="KW-0472">Membrane</keyword>
<evidence type="ECO:0000256" key="1">
    <source>
        <dbReference type="ARBA" id="ARBA00004651"/>
    </source>
</evidence>
<evidence type="ECO:0000313" key="9">
    <source>
        <dbReference type="Proteomes" id="UP000838686"/>
    </source>
</evidence>
<feature type="transmembrane region" description="Helical" evidence="6">
    <location>
        <begin position="165"/>
        <end position="188"/>
    </location>
</feature>
<gene>
    <name evidence="8" type="primary">cntE</name>
    <name evidence="8" type="ORF">PAECIP111893_02320</name>
</gene>
<feature type="transmembrane region" description="Helical" evidence="6">
    <location>
        <begin position="49"/>
        <end position="68"/>
    </location>
</feature>
<dbReference type="PANTHER" id="PTHR23531:SF2">
    <property type="entry name" value="PERMEASE"/>
    <property type="match status" value="1"/>
</dbReference>
<dbReference type="Gene3D" id="1.20.1250.20">
    <property type="entry name" value="MFS general substrate transporter like domains"/>
    <property type="match status" value="1"/>
</dbReference>
<evidence type="ECO:0000256" key="5">
    <source>
        <dbReference type="ARBA" id="ARBA00023136"/>
    </source>
</evidence>
<evidence type="ECO:0000256" key="6">
    <source>
        <dbReference type="SAM" id="Phobius"/>
    </source>
</evidence>
<dbReference type="RefSeq" id="WP_236342095.1">
    <property type="nucleotide sequence ID" value="NZ_CAKMMF010000011.1"/>
</dbReference>
<feature type="transmembrane region" description="Helical" evidence="6">
    <location>
        <begin position="105"/>
        <end position="127"/>
    </location>
</feature>
<keyword evidence="2" id="KW-0813">Transport</keyword>
<dbReference type="EMBL" id="CAKMMF010000011">
    <property type="protein sequence ID" value="CAH1205296.1"/>
    <property type="molecule type" value="Genomic_DNA"/>
</dbReference>
<feature type="transmembrane region" description="Helical" evidence="6">
    <location>
        <begin position="377"/>
        <end position="395"/>
    </location>
</feature>
<feature type="transmembrane region" description="Helical" evidence="6">
    <location>
        <begin position="309"/>
        <end position="332"/>
    </location>
</feature>
<proteinExistence type="predicted"/>
<keyword evidence="9" id="KW-1185">Reference proteome</keyword>
<evidence type="ECO:0000313" key="8">
    <source>
        <dbReference type="EMBL" id="CAH1205296.1"/>
    </source>
</evidence>
<dbReference type="CDD" id="cd17489">
    <property type="entry name" value="MFS_YfcJ_like"/>
    <property type="match status" value="1"/>
</dbReference>
<comment type="subcellular location">
    <subcellularLocation>
        <location evidence="1">Cell membrane</location>
        <topology evidence="1">Multi-pass membrane protein</topology>
    </subcellularLocation>
</comment>
<dbReference type="InterPro" id="IPR036259">
    <property type="entry name" value="MFS_trans_sf"/>
</dbReference>
<accession>A0ABN8GHA1</accession>
<protein>
    <submittedName>
        <fullName evidence="8">Staphylopine export protein</fullName>
    </submittedName>
</protein>
<evidence type="ECO:0000259" key="7">
    <source>
        <dbReference type="PROSITE" id="PS50850"/>
    </source>
</evidence>
<keyword evidence="3 6" id="KW-0812">Transmembrane</keyword>
<keyword evidence="4 6" id="KW-1133">Transmembrane helix</keyword>
<feature type="transmembrane region" description="Helical" evidence="6">
    <location>
        <begin position="80"/>
        <end position="99"/>
    </location>
</feature>
<feature type="transmembrane region" description="Helical" evidence="6">
    <location>
        <begin position="222"/>
        <end position="246"/>
    </location>
</feature>
<feature type="transmembrane region" description="Helical" evidence="6">
    <location>
        <begin position="139"/>
        <end position="159"/>
    </location>
</feature>